<reference evidence="18 19" key="1">
    <citation type="submission" date="2019-06" db="EMBL/GenBank/DDBJ databases">
        <title>Whole genome shotgun sequence of Komagataeibacter hansenii NBRC 14820.</title>
        <authorList>
            <person name="Hosoyama A."/>
            <person name="Uohara A."/>
            <person name="Ohji S."/>
            <person name="Ichikawa N."/>
        </authorList>
    </citation>
    <scope>NUCLEOTIDE SEQUENCE [LARGE SCALE GENOMIC DNA]</scope>
    <source>
        <strain evidence="18 19">NBRC 14820</strain>
    </source>
</reference>
<protein>
    <recommendedName>
        <fullName evidence="6 15">Anthranilate synthase component 1</fullName>
        <ecNumber evidence="5 15">4.1.3.27</ecNumber>
    </recommendedName>
</protein>
<dbReference type="InterPro" id="IPR006805">
    <property type="entry name" value="Anth_synth_I_N"/>
</dbReference>
<evidence type="ECO:0000256" key="6">
    <source>
        <dbReference type="ARBA" id="ARBA00020653"/>
    </source>
</evidence>
<evidence type="ECO:0000256" key="5">
    <source>
        <dbReference type="ARBA" id="ARBA00012266"/>
    </source>
</evidence>
<dbReference type="PRINTS" id="PR00095">
    <property type="entry name" value="ANTSNTHASEI"/>
</dbReference>
<evidence type="ECO:0000256" key="4">
    <source>
        <dbReference type="ARBA" id="ARBA00011575"/>
    </source>
</evidence>
<evidence type="ECO:0000256" key="1">
    <source>
        <dbReference type="ARBA" id="ARBA00001946"/>
    </source>
</evidence>
<evidence type="ECO:0000256" key="2">
    <source>
        <dbReference type="ARBA" id="ARBA00004873"/>
    </source>
</evidence>
<evidence type="ECO:0000256" key="7">
    <source>
        <dbReference type="ARBA" id="ARBA00022605"/>
    </source>
</evidence>
<proteinExistence type="inferred from homology"/>
<keyword evidence="11 15" id="KW-0057">Aromatic amino acid biosynthesis</keyword>
<comment type="similarity">
    <text evidence="3 15">Belongs to the anthranilate synthase component I family.</text>
</comment>
<dbReference type="Proteomes" id="UP000319478">
    <property type="component" value="Unassembled WGS sequence"/>
</dbReference>
<dbReference type="InterPro" id="IPR005801">
    <property type="entry name" value="ADC_synthase"/>
</dbReference>
<evidence type="ECO:0000259" key="16">
    <source>
        <dbReference type="Pfam" id="PF00425"/>
    </source>
</evidence>
<keyword evidence="10 15" id="KW-0460">Magnesium</keyword>
<feature type="domain" description="Anthranilate synthase component I N-terminal" evidence="17">
    <location>
        <begin position="65"/>
        <end position="196"/>
    </location>
</feature>
<evidence type="ECO:0000313" key="18">
    <source>
        <dbReference type="EMBL" id="GEC63440.1"/>
    </source>
</evidence>
<comment type="function">
    <text evidence="13 15">Part of a heterotetrameric complex that catalyzes the two-step biosynthesis of anthranilate, an intermediate in the biosynthesis of L-tryptophan. In the first step, the glutamine-binding beta subunit (TrpG) of anthranilate synthase (AS) provides the glutamine amidotransferase activity which generates ammonia as a substrate that, along with chorismate, is used in the second step, catalyzed by the large alpha subunit of AS (TrpE) to produce anthranilate. In the absence of TrpG, TrpE can synthesize anthranilate directly from chorismate and high concentrations of ammonia.</text>
</comment>
<keyword evidence="19" id="KW-1185">Reference proteome</keyword>
<dbReference type="InterPro" id="IPR019999">
    <property type="entry name" value="Anth_synth_I-like"/>
</dbReference>
<evidence type="ECO:0000256" key="9">
    <source>
        <dbReference type="ARBA" id="ARBA00022822"/>
    </source>
</evidence>
<keyword evidence="7 15" id="KW-0028">Amino-acid biosynthesis</keyword>
<sequence length="529" mass="57989">MSTDPSQFIPPFRATPASDREEALAMLRDGKATVAWRVEPADLLTPVAAFLHLSPLASRHGGGRGGRNAFLFESVEGGVSRGRYSVIGLLPDLIWRCHDGQASLCMDPAAARHEFHADDRPPLESLRDVLHASRIGLADHLPPMTGGVFGYLGYDMIRQMEYLPDIPPDDLDLPEGLMIRPGLFAIFDTVRDELLLAVPLRPDLDTPADEIWDKGQALLHQARTALATPLPTPPQETGAITPPIPTSPFTREEFCTVVRRIQDYIAAGDAFQVVPSQRFEADFTLPPFALYRALRRINPAPFLFFLDLDGFSLVGSSPEILVRLRDNTMTVRPLAGTRPRGRTAAEDMALEQDLLADPKERAEHLMLIDLGRNDVGKACALGSVKVTEQFVIERFSHVMHISSNVEGTIRPGLEALDALMAGFPAGTLTGAPKIRAMEIIDEVEPTRRATYAGCIGYFGPEGQMDTCIGLRMAVVKDAKMYVQAGCGVVADSIPEAEYEETRQKARALFRAAEEAVRFASREQPEKAGE</sequence>
<dbReference type="EC" id="4.1.3.27" evidence="5 15"/>
<comment type="caution">
    <text evidence="18">The sequence shown here is derived from an EMBL/GenBank/DDBJ whole genome shotgun (WGS) entry which is preliminary data.</text>
</comment>
<comment type="pathway">
    <text evidence="2 15">Amino-acid biosynthesis; L-tryptophan biosynthesis; L-tryptophan from chorismate: step 1/5.</text>
</comment>
<comment type="catalytic activity">
    <reaction evidence="14 15">
        <text>chorismate + L-glutamine = anthranilate + pyruvate + L-glutamate + H(+)</text>
        <dbReference type="Rhea" id="RHEA:21732"/>
        <dbReference type="ChEBI" id="CHEBI:15361"/>
        <dbReference type="ChEBI" id="CHEBI:15378"/>
        <dbReference type="ChEBI" id="CHEBI:16567"/>
        <dbReference type="ChEBI" id="CHEBI:29748"/>
        <dbReference type="ChEBI" id="CHEBI:29985"/>
        <dbReference type="ChEBI" id="CHEBI:58359"/>
        <dbReference type="EC" id="4.1.3.27"/>
    </reaction>
</comment>
<dbReference type="Pfam" id="PF04715">
    <property type="entry name" value="Anth_synt_I_N"/>
    <property type="match status" value="1"/>
</dbReference>
<evidence type="ECO:0000256" key="15">
    <source>
        <dbReference type="RuleBase" id="RU364045"/>
    </source>
</evidence>
<organism evidence="18 19">
    <name type="scientific">Novacetimonas hansenii</name>
    <name type="common">Komagataeibacter hansenii</name>
    <dbReference type="NCBI Taxonomy" id="436"/>
    <lineage>
        <taxon>Bacteria</taxon>
        <taxon>Pseudomonadati</taxon>
        <taxon>Pseudomonadota</taxon>
        <taxon>Alphaproteobacteria</taxon>
        <taxon>Acetobacterales</taxon>
        <taxon>Acetobacteraceae</taxon>
        <taxon>Novacetimonas</taxon>
    </lineage>
</organism>
<dbReference type="Gene3D" id="3.60.120.10">
    <property type="entry name" value="Anthranilate synthase"/>
    <property type="match status" value="1"/>
</dbReference>
<evidence type="ECO:0000256" key="13">
    <source>
        <dbReference type="ARBA" id="ARBA00025634"/>
    </source>
</evidence>
<name>A0ABQ0SFH4_NOVHA</name>
<dbReference type="InterPro" id="IPR015890">
    <property type="entry name" value="Chorismate_C"/>
</dbReference>
<evidence type="ECO:0000259" key="17">
    <source>
        <dbReference type="Pfam" id="PF04715"/>
    </source>
</evidence>
<evidence type="ECO:0000256" key="11">
    <source>
        <dbReference type="ARBA" id="ARBA00023141"/>
    </source>
</evidence>
<dbReference type="InterPro" id="IPR005256">
    <property type="entry name" value="Anth_synth_I_PabB"/>
</dbReference>
<dbReference type="PANTHER" id="PTHR11236:SF48">
    <property type="entry name" value="ISOCHORISMATE SYNTHASE MENF"/>
    <property type="match status" value="1"/>
</dbReference>
<gene>
    <name evidence="15" type="primary">trpE</name>
    <name evidence="18" type="ORF">GHA01_12890</name>
</gene>
<keyword evidence="12 15" id="KW-0456">Lyase</keyword>
<keyword evidence="8 15" id="KW-0479">Metal-binding</keyword>
<accession>A0ABQ0SFH4</accession>
<evidence type="ECO:0000256" key="12">
    <source>
        <dbReference type="ARBA" id="ARBA00023239"/>
    </source>
</evidence>
<dbReference type="EMBL" id="BJNN01000077">
    <property type="protein sequence ID" value="GEC63440.1"/>
    <property type="molecule type" value="Genomic_DNA"/>
</dbReference>
<dbReference type="Pfam" id="PF00425">
    <property type="entry name" value="Chorismate_bind"/>
    <property type="match status" value="1"/>
</dbReference>
<evidence type="ECO:0000256" key="14">
    <source>
        <dbReference type="ARBA" id="ARBA00047683"/>
    </source>
</evidence>
<comment type="subunit">
    <text evidence="4 15">Heterotetramer consisting of two non-identical subunits: a beta subunit (TrpG) and a large alpha subunit (TrpE).</text>
</comment>
<dbReference type="SUPFAM" id="SSF56322">
    <property type="entry name" value="ADC synthase"/>
    <property type="match status" value="1"/>
</dbReference>
<evidence type="ECO:0000256" key="8">
    <source>
        <dbReference type="ARBA" id="ARBA00022723"/>
    </source>
</evidence>
<dbReference type="PANTHER" id="PTHR11236">
    <property type="entry name" value="AMINOBENZOATE/ANTHRANILATE SYNTHASE"/>
    <property type="match status" value="1"/>
</dbReference>
<feature type="domain" description="Chorismate-utilising enzyme C-terminal" evidence="16">
    <location>
        <begin position="251"/>
        <end position="504"/>
    </location>
</feature>
<evidence type="ECO:0000256" key="10">
    <source>
        <dbReference type="ARBA" id="ARBA00022842"/>
    </source>
</evidence>
<dbReference type="NCBIfam" id="TIGR00564">
    <property type="entry name" value="trpE_most"/>
    <property type="match status" value="1"/>
</dbReference>
<comment type="cofactor">
    <cofactor evidence="1 15">
        <name>Mg(2+)</name>
        <dbReference type="ChEBI" id="CHEBI:18420"/>
    </cofactor>
</comment>
<evidence type="ECO:0000256" key="3">
    <source>
        <dbReference type="ARBA" id="ARBA00009562"/>
    </source>
</evidence>
<keyword evidence="9 15" id="KW-0822">Tryptophan biosynthesis</keyword>
<evidence type="ECO:0000313" key="19">
    <source>
        <dbReference type="Proteomes" id="UP000319478"/>
    </source>
</evidence>